<proteinExistence type="inferred from homology"/>
<protein>
    <submittedName>
        <fullName evidence="9">Purine-cytosine permease</fullName>
    </submittedName>
</protein>
<keyword evidence="3 7" id="KW-0813">Transport</keyword>
<evidence type="ECO:0000256" key="6">
    <source>
        <dbReference type="ARBA" id="ARBA00023136"/>
    </source>
</evidence>
<feature type="transmembrane region" description="Helical" evidence="8">
    <location>
        <begin position="415"/>
        <end position="436"/>
    </location>
</feature>
<sequence>MSDTVRTPQGSTAAPATDVAGKVEVRGIDFVPPEERHGGPRDVAWIYFSANMLYLFFVLGGTMLLLGLSLAQAIGVVVAANLVYVLVGWLATSGFASGTPSAVITRAVFGVRGNRVFMSGIMWVIAVVYGAINLALGALAGFALAGELGIPVNVPVQVVILLALAVTTFAVTIYGHATMVKLSPVFGLVMGAVIVVLGIFVVSKADFGYAPAAPLEGAPLLASLLIGFTLIAAPAMSYVNGADFARYLPVSSSRGKVTLWTAAGGMLPSVVISLLGVLAGTRIDMTDPQVSIAEIVPGWFYPLFLFVVVGGAVSNNVLLAYSAGLYQQGMGVKLSRVRSVLFIGVLITAVAFYASFATDFLVTVSNFVQFSIVVLAPLMAVYATDIAVRRNRYDGVALHDETPGSPFWYRGGVNWAGAVALLLGAVVSLLCVNTTLWTAPIAAALDGADLSLVAGAVVASAAYLLLRPLAGPAGRPLPGTAPAVPTQVPAE</sequence>
<dbReference type="Pfam" id="PF02133">
    <property type="entry name" value="Transp_cyt_pur"/>
    <property type="match status" value="1"/>
</dbReference>
<evidence type="ECO:0000256" key="3">
    <source>
        <dbReference type="ARBA" id="ARBA00022448"/>
    </source>
</evidence>
<dbReference type="InterPro" id="IPR001248">
    <property type="entry name" value="Pur-cyt_permease"/>
</dbReference>
<dbReference type="GO" id="GO:0005886">
    <property type="term" value="C:plasma membrane"/>
    <property type="evidence" value="ECO:0007669"/>
    <property type="project" value="TreeGrafter"/>
</dbReference>
<feature type="transmembrane region" description="Helical" evidence="8">
    <location>
        <begin position="259"/>
        <end position="279"/>
    </location>
</feature>
<evidence type="ECO:0000256" key="8">
    <source>
        <dbReference type="SAM" id="Phobius"/>
    </source>
</evidence>
<dbReference type="Gene3D" id="1.10.4160.10">
    <property type="entry name" value="Hydantoin permease"/>
    <property type="match status" value="1"/>
</dbReference>
<dbReference type="PIRSF" id="PIRSF002744">
    <property type="entry name" value="Pur-cyt_permease"/>
    <property type="match status" value="1"/>
</dbReference>
<evidence type="ECO:0000256" key="4">
    <source>
        <dbReference type="ARBA" id="ARBA00022692"/>
    </source>
</evidence>
<feature type="transmembrane region" description="Helical" evidence="8">
    <location>
        <begin position="367"/>
        <end position="388"/>
    </location>
</feature>
<feature type="transmembrane region" description="Helical" evidence="8">
    <location>
        <begin position="448"/>
        <end position="466"/>
    </location>
</feature>
<dbReference type="GO" id="GO:0022857">
    <property type="term" value="F:transmembrane transporter activity"/>
    <property type="evidence" value="ECO:0007669"/>
    <property type="project" value="InterPro"/>
</dbReference>
<dbReference type="OrthoDB" id="9809167at2"/>
<dbReference type="PANTHER" id="PTHR31806:SF1">
    <property type="entry name" value="PURINE-CYTOSINE PERMEASE FCY2-RELATED"/>
    <property type="match status" value="1"/>
</dbReference>
<evidence type="ECO:0000256" key="5">
    <source>
        <dbReference type="ARBA" id="ARBA00022989"/>
    </source>
</evidence>
<feature type="transmembrane region" description="Helical" evidence="8">
    <location>
        <begin position="156"/>
        <end position="175"/>
    </location>
</feature>
<evidence type="ECO:0000313" key="9">
    <source>
        <dbReference type="EMBL" id="SFL30247.1"/>
    </source>
</evidence>
<keyword evidence="4 8" id="KW-0812">Transmembrane</keyword>
<name>A0A1I4GLL1_9ACTN</name>
<feature type="transmembrane region" description="Helical" evidence="8">
    <location>
        <begin position="340"/>
        <end position="361"/>
    </location>
</feature>
<evidence type="ECO:0000256" key="7">
    <source>
        <dbReference type="PIRNR" id="PIRNR002744"/>
    </source>
</evidence>
<evidence type="ECO:0000256" key="1">
    <source>
        <dbReference type="ARBA" id="ARBA00004141"/>
    </source>
</evidence>
<dbReference type="AlphaFoldDB" id="A0A1I4GLL1"/>
<keyword evidence="6 7" id="KW-0472">Membrane</keyword>
<feature type="transmembrane region" description="Helical" evidence="8">
    <location>
        <begin position="299"/>
        <end position="319"/>
    </location>
</feature>
<dbReference type="STRING" id="504800.SAMN04488085_10946"/>
<comment type="subcellular location">
    <subcellularLocation>
        <location evidence="1">Membrane</location>
        <topology evidence="1">Multi-pass membrane protein</topology>
    </subcellularLocation>
</comment>
<feature type="transmembrane region" description="Helical" evidence="8">
    <location>
        <begin position="121"/>
        <end position="144"/>
    </location>
</feature>
<evidence type="ECO:0000313" key="10">
    <source>
        <dbReference type="Proteomes" id="UP000199152"/>
    </source>
</evidence>
<keyword evidence="10" id="KW-1185">Reference proteome</keyword>
<dbReference type="InterPro" id="IPR026030">
    <property type="entry name" value="Pur-cyt_permease_Fcy2/21/22"/>
</dbReference>
<gene>
    <name evidence="9" type="ORF">SAMN04488085_10946</name>
</gene>
<comment type="similarity">
    <text evidence="2 7">Belongs to the purine-cytosine permease (2.A.39) family.</text>
</comment>
<feature type="transmembrane region" description="Helical" evidence="8">
    <location>
        <begin position="220"/>
        <end position="239"/>
    </location>
</feature>
<accession>A0A1I4GLL1</accession>
<dbReference type="PANTHER" id="PTHR31806">
    <property type="entry name" value="PURINE-CYTOSINE PERMEASE FCY2-RELATED"/>
    <property type="match status" value="1"/>
</dbReference>
<organism evidence="9 10">
    <name type="scientific">Geodermatophilus ruber</name>
    <dbReference type="NCBI Taxonomy" id="504800"/>
    <lineage>
        <taxon>Bacteria</taxon>
        <taxon>Bacillati</taxon>
        <taxon>Actinomycetota</taxon>
        <taxon>Actinomycetes</taxon>
        <taxon>Geodermatophilales</taxon>
        <taxon>Geodermatophilaceae</taxon>
        <taxon>Geodermatophilus</taxon>
    </lineage>
</organism>
<feature type="transmembrane region" description="Helical" evidence="8">
    <location>
        <begin position="86"/>
        <end position="109"/>
    </location>
</feature>
<evidence type="ECO:0000256" key="2">
    <source>
        <dbReference type="ARBA" id="ARBA00008974"/>
    </source>
</evidence>
<dbReference type="EMBL" id="FOSW01000009">
    <property type="protein sequence ID" value="SFL30247.1"/>
    <property type="molecule type" value="Genomic_DNA"/>
</dbReference>
<feature type="transmembrane region" description="Helical" evidence="8">
    <location>
        <begin position="182"/>
        <end position="200"/>
    </location>
</feature>
<feature type="transmembrane region" description="Helical" evidence="8">
    <location>
        <begin position="53"/>
        <end position="80"/>
    </location>
</feature>
<reference evidence="9 10" key="1">
    <citation type="submission" date="2016-10" db="EMBL/GenBank/DDBJ databases">
        <authorList>
            <person name="de Groot N.N."/>
        </authorList>
    </citation>
    <scope>NUCLEOTIDE SEQUENCE [LARGE SCALE GENOMIC DNA]</scope>
    <source>
        <strain evidence="9 10">DSM 45317</strain>
    </source>
</reference>
<dbReference type="FunCoup" id="A0A1I4GLL1">
    <property type="interactions" value="5"/>
</dbReference>
<dbReference type="Proteomes" id="UP000199152">
    <property type="component" value="Unassembled WGS sequence"/>
</dbReference>
<keyword evidence="5 8" id="KW-1133">Transmembrane helix</keyword>
<dbReference type="RefSeq" id="WP_091326033.1">
    <property type="nucleotide sequence ID" value="NZ_FOSW01000009.1"/>
</dbReference>
<dbReference type="InParanoid" id="A0A1I4GLL1"/>